<reference evidence="2" key="1">
    <citation type="submission" date="2020-05" db="EMBL/GenBank/DDBJ databases">
        <authorList>
            <person name="Rincon C."/>
            <person name="Sanders R I."/>
            <person name="Robbins C."/>
            <person name="Chaturvedi A."/>
        </authorList>
    </citation>
    <scope>NUCLEOTIDE SEQUENCE</scope>
    <source>
        <strain evidence="2">CHB12</strain>
    </source>
</reference>
<dbReference type="AlphaFoldDB" id="A0A915YQC1"/>
<evidence type="ECO:0000256" key="1">
    <source>
        <dbReference type="SAM" id="Phobius"/>
    </source>
</evidence>
<name>A0A915YQC1_9GLOM</name>
<feature type="transmembrane region" description="Helical" evidence="1">
    <location>
        <begin position="124"/>
        <end position="146"/>
    </location>
</feature>
<feature type="transmembrane region" description="Helical" evidence="1">
    <location>
        <begin position="69"/>
        <end position="90"/>
    </location>
</feature>
<accession>A0A915YQC1</accession>
<keyword evidence="1" id="KW-1133">Transmembrane helix</keyword>
<evidence type="ECO:0000313" key="3">
    <source>
        <dbReference type="Proteomes" id="UP000684084"/>
    </source>
</evidence>
<protein>
    <submittedName>
        <fullName evidence="2">Uncharacterized protein</fullName>
    </submittedName>
</protein>
<dbReference type="OrthoDB" id="2361274at2759"/>
<dbReference type="EMBL" id="CAGKOT010000002">
    <property type="protein sequence ID" value="CAB5312530.1"/>
    <property type="molecule type" value="Genomic_DNA"/>
</dbReference>
<feature type="transmembrane region" description="Helical" evidence="1">
    <location>
        <begin position="6"/>
        <end position="28"/>
    </location>
</feature>
<sequence length="164" mass="19289">MKVSIIIIKIIFVLYFIACIGTEIWYLVSLHKIGGIIIYSDILYFIGNIFLIIFVLYTKYDSDGDDTLYNLFIYTLISILASFIFNFFGLRYFIPNFIREEVPFNCNFSYNVSENIKIACRRRFISYTLGFSLYAFSLLIPLYFLISNVTKRISNSLQRNLFVL</sequence>
<comment type="caution">
    <text evidence="2">The sequence shown here is derived from an EMBL/GenBank/DDBJ whole genome shotgun (WGS) entry which is preliminary data.</text>
</comment>
<keyword evidence="1" id="KW-0472">Membrane</keyword>
<evidence type="ECO:0000313" key="2">
    <source>
        <dbReference type="EMBL" id="CAB5312530.1"/>
    </source>
</evidence>
<feature type="transmembrane region" description="Helical" evidence="1">
    <location>
        <begin position="35"/>
        <end position="57"/>
    </location>
</feature>
<dbReference type="Proteomes" id="UP000684084">
    <property type="component" value="Unassembled WGS sequence"/>
</dbReference>
<keyword evidence="1" id="KW-0812">Transmembrane</keyword>
<proteinExistence type="predicted"/>
<dbReference type="VEuPathDB" id="FungiDB:RhiirFUN_008028"/>
<organism evidence="2 3">
    <name type="scientific">Rhizophagus irregularis</name>
    <dbReference type="NCBI Taxonomy" id="588596"/>
    <lineage>
        <taxon>Eukaryota</taxon>
        <taxon>Fungi</taxon>
        <taxon>Fungi incertae sedis</taxon>
        <taxon>Mucoromycota</taxon>
        <taxon>Glomeromycotina</taxon>
        <taxon>Glomeromycetes</taxon>
        <taxon>Glomerales</taxon>
        <taxon>Glomeraceae</taxon>
        <taxon>Rhizophagus</taxon>
    </lineage>
</organism>
<gene>
    <name evidence="2" type="ORF">CHRIB12_LOCUS1654</name>
</gene>